<comment type="subcellular location">
    <subcellularLocation>
        <location evidence="1">Secreted</location>
    </subcellularLocation>
</comment>
<evidence type="ECO:0000313" key="14">
    <source>
        <dbReference type="Proteomes" id="UP001497472"/>
    </source>
</evidence>
<dbReference type="SMART" id="SM00020">
    <property type="entry name" value="Tryp_SPc"/>
    <property type="match status" value="1"/>
</dbReference>
<dbReference type="InterPro" id="IPR001314">
    <property type="entry name" value="Peptidase_S1A"/>
</dbReference>
<comment type="caution">
    <text evidence="13">The sequence shown here is derived from an EMBL/GenBank/DDBJ whole genome shotgun (WGS) entry which is preliminary data.</text>
</comment>
<dbReference type="EC" id="3.4.21.4" evidence="9"/>
<evidence type="ECO:0000256" key="10">
    <source>
        <dbReference type="RuleBase" id="RU363034"/>
    </source>
</evidence>
<dbReference type="PROSITE" id="PS00134">
    <property type="entry name" value="TRYPSIN_HIS"/>
    <property type="match status" value="1"/>
</dbReference>
<dbReference type="EMBL" id="CAVLEF010000010">
    <property type="protein sequence ID" value="CAK1548139.1"/>
    <property type="molecule type" value="Genomic_DNA"/>
</dbReference>
<dbReference type="InterPro" id="IPR009003">
    <property type="entry name" value="Peptidase_S1_PA"/>
</dbReference>
<dbReference type="GO" id="GO:0016485">
    <property type="term" value="P:protein processing"/>
    <property type="evidence" value="ECO:0007669"/>
    <property type="project" value="UniProtKB-ARBA"/>
</dbReference>
<dbReference type="PROSITE" id="PS50240">
    <property type="entry name" value="TRYPSIN_DOM"/>
    <property type="match status" value="1"/>
</dbReference>
<keyword evidence="4 10" id="KW-0645">Protease</keyword>
<dbReference type="Pfam" id="PF00089">
    <property type="entry name" value="Trypsin"/>
    <property type="match status" value="1"/>
</dbReference>
<evidence type="ECO:0000256" key="9">
    <source>
        <dbReference type="ARBA" id="ARBA00038868"/>
    </source>
</evidence>
<protein>
    <recommendedName>
        <fullName evidence="9">trypsin</fullName>
        <ecNumber evidence="9">3.4.21.4</ecNumber>
    </recommendedName>
</protein>
<keyword evidence="6 10" id="KW-0720">Serine protease</keyword>
<accession>A0AAV1JJC4</accession>
<evidence type="ECO:0000256" key="4">
    <source>
        <dbReference type="ARBA" id="ARBA00022670"/>
    </source>
</evidence>
<dbReference type="GO" id="GO:0004252">
    <property type="term" value="F:serine-type endopeptidase activity"/>
    <property type="evidence" value="ECO:0007669"/>
    <property type="project" value="UniProtKB-EC"/>
</dbReference>
<dbReference type="Gene3D" id="2.40.10.10">
    <property type="entry name" value="Trypsin-like serine proteases"/>
    <property type="match status" value="2"/>
</dbReference>
<evidence type="ECO:0000256" key="6">
    <source>
        <dbReference type="ARBA" id="ARBA00022825"/>
    </source>
</evidence>
<gene>
    <name evidence="13" type="ORF">LNINA_LOCUS7559</name>
</gene>
<dbReference type="PANTHER" id="PTHR24276">
    <property type="entry name" value="POLYSERASE-RELATED"/>
    <property type="match status" value="1"/>
</dbReference>
<dbReference type="CDD" id="cd00190">
    <property type="entry name" value="Tryp_SPc"/>
    <property type="match status" value="1"/>
</dbReference>
<evidence type="ECO:0000256" key="8">
    <source>
        <dbReference type="ARBA" id="ARBA00036320"/>
    </source>
</evidence>
<evidence type="ECO:0000256" key="5">
    <source>
        <dbReference type="ARBA" id="ARBA00022801"/>
    </source>
</evidence>
<dbReference type="InterPro" id="IPR050430">
    <property type="entry name" value="Peptidase_S1"/>
</dbReference>
<dbReference type="FunFam" id="2.40.10.10:FF:000047">
    <property type="entry name" value="Trypsin eta"/>
    <property type="match status" value="1"/>
</dbReference>
<comment type="catalytic activity">
    <reaction evidence="8">
        <text>Preferential cleavage: Arg-|-Xaa, Lys-|-Xaa.</text>
        <dbReference type="EC" id="3.4.21.4"/>
    </reaction>
</comment>
<keyword evidence="14" id="KW-1185">Reference proteome</keyword>
<sequence>MFLYLAILTVLVASGRGHENSAVEKLIGGTIAAEGEFPYLVSLRVISSKNVLEHFCGGAILSQIWVLTAAHCTTSYKMEKLVVVVGTNQLWSDGLHYRVSKIIRHENYDPDRIQNDVALLKLNQPIKNVRKVASIPLTTEYTPAGVDLVVAGWGNNNTKGNNKRQNTQLKKVTVKSINNDECKRDLGKMTYKTPVTKKNICTFKADSQATCYGDSGGPLVGKGKLVGITSWANTCGRGKPDVFARVSEFAEWIQKKMKQ</sequence>
<feature type="chain" id="PRO_5043684864" description="trypsin" evidence="11">
    <location>
        <begin position="18"/>
        <end position="259"/>
    </location>
</feature>
<organism evidence="13 14">
    <name type="scientific">Leptosia nina</name>
    <dbReference type="NCBI Taxonomy" id="320188"/>
    <lineage>
        <taxon>Eukaryota</taxon>
        <taxon>Metazoa</taxon>
        <taxon>Ecdysozoa</taxon>
        <taxon>Arthropoda</taxon>
        <taxon>Hexapoda</taxon>
        <taxon>Insecta</taxon>
        <taxon>Pterygota</taxon>
        <taxon>Neoptera</taxon>
        <taxon>Endopterygota</taxon>
        <taxon>Lepidoptera</taxon>
        <taxon>Glossata</taxon>
        <taxon>Ditrysia</taxon>
        <taxon>Papilionoidea</taxon>
        <taxon>Pieridae</taxon>
        <taxon>Pierinae</taxon>
        <taxon>Leptosia</taxon>
    </lineage>
</organism>
<name>A0AAV1JJC4_9NEOP</name>
<keyword evidence="5 10" id="KW-0378">Hydrolase</keyword>
<dbReference type="SUPFAM" id="SSF50494">
    <property type="entry name" value="Trypsin-like serine proteases"/>
    <property type="match status" value="1"/>
</dbReference>
<feature type="signal peptide" evidence="11">
    <location>
        <begin position="1"/>
        <end position="17"/>
    </location>
</feature>
<evidence type="ECO:0000256" key="7">
    <source>
        <dbReference type="ARBA" id="ARBA00023157"/>
    </source>
</evidence>
<dbReference type="GO" id="GO:0005576">
    <property type="term" value="C:extracellular region"/>
    <property type="evidence" value="ECO:0007669"/>
    <property type="project" value="UniProtKB-SubCell"/>
</dbReference>
<dbReference type="AlphaFoldDB" id="A0AAV1JJC4"/>
<dbReference type="InterPro" id="IPR001254">
    <property type="entry name" value="Trypsin_dom"/>
</dbReference>
<evidence type="ECO:0000256" key="11">
    <source>
        <dbReference type="SAM" id="SignalP"/>
    </source>
</evidence>
<keyword evidence="7" id="KW-1015">Disulfide bond</keyword>
<dbReference type="Proteomes" id="UP001497472">
    <property type="component" value="Unassembled WGS sequence"/>
</dbReference>
<evidence type="ECO:0000256" key="3">
    <source>
        <dbReference type="ARBA" id="ARBA00022525"/>
    </source>
</evidence>
<evidence type="ECO:0000313" key="13">
    <source>
        <dbReference type="EMBL" id="CAK1548139.1"/>
    </source>
</evidence>
<dbReference type="InterPro" id="IPR043504">
    <property type="entry name" value="Peptidase_S1_PA_chymotrypsin"/>
</dbReference>
<evidence type="ECO:0000256" key="2">
    <source>
        <dbReference type="ARBA" id="ARBA00007664"/>
    </source>
</evidence>
<evidence type="ECO:0000259" key="12">
    <source>
        <dbReference type="PROSITE" id="PS50240"/>
    </source>
</evidence>
<dbReference type="InterPro" id="IPR018114">
    <property type="entry name" value="TRYPSIN_HIS"/>
</dbReference>
<proteinExistence type="inferred from homology"/>
<dbReference type="InterPro" id="IPR033116">
    <property type="entry name" value="TRYPSIN_SER"/>
</dbReference>
<reference evidence="13 14" key="1">
    <citation type="submission" date="2023-11" db="EMBL/GenBank/DDBJ databases">
        <authorList>
            <person name="Okamura Y."/>
        </authorList>
    </citation>
    <scope>NUCLEOTIDE SEQUENCE [LARGE SCALE GENOMIC DNA]</scope>
</reference>
<dbReference type="PRINTS" id="PR00722">
    <property type="entry name" value="CHYMOTRYPSIN"/>
</dbReference>
<dbReference type="PANTHER" id="PTHR24276:SF98">
    <property type="entry name" value="FI18310P1-RELATED"/>
    <property type="match status" value="1"/>
</dbReference>
<keyword evidence="11" id="KW-0732">Signal</keyword>
<feature type="domain" description="Peptidase S1" evidence="12">
    <location>
        <begin position="26"/>
        <end position="258"/>
    </location>
</feature>
<evidence type="ECO:0000256" key="1">
    <source>
        <dbReference type="ARBA" id="ARBA00004613"/>
    </source>
</evidence>
<keyword evidence="3" id="KW-0964">Secreted</keyword>
<comment type="similarity">
    <text evidence="2">Belongs to the peptidase S1 family.</text>
</comment>
<dbReference type="PROSITE" id="PS00135">
    <property type="entry name" value="TRYPSIN_SER"/>
    <property type="match status" value="1"/>
</dbReference>